<dbReference type="PANTHER" id="PTHR23023">
    <property type="entry name" value="DIMETHYLANILINE MONOOXYGENASE"/>
    <property type="match status" value="1"/>
</dbReference>
<dbReference type="InterPro" id="IPR050346">
    <property type="entry name" value="FMO-like"/>
</dbReference>
<sequence length="393" mass="44831">MVAQWLAQQPCSAGVLGSNPTLDNICKEFDAVEEDQASMYNSLFTNTSKEMMCYSDFPMPEDFPVYLHHSKILEYLNLYAERFNLFKYIQFETKVCSVKQHSSFATTGKWNIEIEKEGKMKMDVFDAVIVCNGHYNDPYLPLDCFPGLKHFKGHHIHSRFYKTCEPYRGKSVVVVGTGNSAGDISVELSHIAKQVYLSTRHGSWVISKISYGGFPIDMTISRRYTMWIKNFLPRMLAAKITEKIMSSWFTHSNFGLEPKFRQKPPIINDYLPSHILQGSIKVKPSIKSFSETSVIFEDGTEADVDEVIFATGYNSTFPFLDDDILKLNNNDISLYKYVFPMYLGKPTLAFLGLIQPLGAIMPTAELQARWATRVFRGLVLGGLKFYKYITLIT</sequence>
<dbReference type="PRINTS" id="PR01121">
    <property type="entry name" value="FMOXYGENASE1"/>
</dbReference>
<dbReference type="Pfam" id="PF00743">
    <property type="entry name" value="FMO-like"/>
    <property type="match status" value="1"/>
</dbReference>
<dbReference type="InterPro" id="IPR000960">
    <property type="entry name" value="Flavin_mOase"/>
</dbReference>
<evidence type="ECO:0000256" key="16">
    <source>
        <dbReference type="ARBA" id="ARBA00049443"/>
    </source>
</evidence>
<keyword evidence="11" id="KW-0472">Membrane</keyword>
<evidence type="ECO:0000256" key="17">
    <source>
        <dbReference type="RuleBase" id="RU361177"/>
    </source>
</evidence>
<evidence type="ECO:0000256" key="4">
    <source>
        <dbReference type="ARBA" id="ARBA00022630"/>
    </source>
</evidence>
<keyword evidence="7" id="KW-0521">NADP</keyword>
<name>A0ABN9LJ05_9NEOB</name>
<comment type="catalytic activity">
    <reaction evidence="14">
        <text>hypotaurine + NADPH + O2 + H(+) = taurine + NADP(+) + H2O</text>
        <dbReference type="Rhea" id="RHEA:69819"/>
        <dbReference type="ChEBI" id="CHEBI:15377"/>
        <dbReference type="ChEBI" id="CHEBI:15378"/>
        <dbReference type="ChEBI" id="CHEBI:15379"/>
        <dbReference type="ChEBI" id="CHEBI:57783"/>
        <dbReference type="ChEBI" id="CHEBI:57853"/>
        <dbReference type="ChEBI" id="CHEBI:58349"/>
        <dbReference type="ChEBI" id="CHEBI:507393"/>
        <dbReference type="EC" id="1.14.13.8"/>
    </reaction>
    <physiologicalReaction direction="left-to-right" evidence="14">
        <dbReference type="Rhea" id="RHEA:69820"/>
    </physiologicalReaction>
</comment>
<comment type="similarity">
    <text evidence="3 17">Belongs to the FMO family.</text>
</comment>
<gene>
    <name evidence="18" type="ORF">RIMI_LOCUS9819696</name>
</gene>
<evidence type="ECO:0000313" key="19">
    <source>
        <dbReference type="Proteomes" id="UP001176940"/>
    </source>
</evidence>
<keyword evidence="8" id="KW-1133">Transmembrane helix</keyword>
<comment type="catalytic activity">
    <reaction evidence="16">
        <text>N,N-dimethylaniline + NADPH + O2 + H(+) = N,N-dimethylaniline N-oxide + NADP(+) + H2O</text>
        <dbReference type="Rhea" id="RHEA:24468"/>
        <dbReference type="ChEBI" id="CHEBI:15377"/>
        <dbReference type="ChEBI" id="CHEBI:15378"/>
        <dbReference type="ChEBI" id="CHEBI:15379"/>
        <dbReference type="ChEBI" id="CHEBI:16269"/>
        <dbReference type="ChEBI" id="CHEBI:17735"/>
        <dbReference type="ChEBI" id="CHEBI:57783"/>
        <dbReference type="ChEBI" id="CHEBI:58349"/>
        <dbReference type="EC" id="1.14.13.8"/>
    </reaction>
    <physiologicalReaction direction="left-to-right" evidence="16">
        <dbReference type="Rhea" id="RHEA:24469"/>
    </physiologicalReaction>
</comment>
<evidence type="ECO:0000256" key="11">
    <source>
        <dbReference type="ARBA" id="ARBA00023136"/>
    </source>
</evidence>
<keyword evidence="10 17" id="KW-0503">Monooxygenase</keyword>
<evidence type="ECO:0000313" key="18">
    <source>
        <dbReference type="EMBL" id="CAJ0943065.1"/>
    </source>
</evidence>
<comment type="catalytic activity">
    <reaction evidence="13">
        <text>hypotaurine + NADH + O2 + H(+) = taurine + NAD(+) + H2O</text>
        <dbReference type="Rhea" id="RHEA:74111"/>
        <dbReference type="ChEBI" id="CHEBI:15377"/>
        <dbReference type="ChEBI" id="CHEBI:15378"/>
        <dbReference type="ChEBI" id="CHEBI:15379"/>
        <dbReference type="ChEBI" id="CHEBI:57540"/>
        <dbReference type="ChEBI" id="CHEBI:57853"/>
        <dbReference type="ChEBI" id="CHEBI:57945"/>
        <dbReference type="ChEBI" id="CHEBI:507393"/>
        <dbReference type="EC" id="1.14.13.8"/>
    </reaction>
    <physiologicalReaction direction="left-to-right" evidence="13">
        <dbReference type="Rhea" id="RHEA:74112"/>
    </physiologicalReaction>
</comment>
<proteinExistence type="inferred from homology"/>
<comment type="cofactor">
    <cofactor evidence="1 17">
        <name>FAD</name>
        <dbReference type="ChEBI" id="CHEBI:57692"/>
    </cofactor>
</comment>
<organism evidence="18 19">
    <name type="scientific">Ranitomeya imitator</name>
    <name type="common">mimic poison frog</name>
    <dbReference type="NCBI Taxonomy" id="111125"/>
    <lineage>
        <taxon>Eukaryota</taxon>
        <taxon>Metazoa</taxon>
        <taxon>Chordata</taxon>
        <taxon>Craniata</taxon>
        <taxon>Vertebrata</taxon>
        <taxon>Euteleostomi</taxon>
        <taxon>Amphibia</taxon>
        <taxon>Batrachia</taxon>
        <taxon>Anura</taxon>
        <taxon>Neobatrachia</taxon>
        <taxon>Hyloidea</taxon>
        <taxon>Dendrobatidae</taxon>
        <taxon>Dendrobatinae</taxon>
        <taxon>Ranitomeya</taxon>
    </lineage>
</organism>
<dbReference type="PIRSF" id="PIRSF000332">
    <property type="entry name" value="FMO"/>
    <property type="match status" value="1"/>
</dbReference>
<evidence type="ECO:0000256" key="1">
    <source>
        <dbReference type="ARBA" id="ARBA00001974"/>
    </source>
</evidence>
<reference evidence="18" key="1">
    <citation type="submission" date="2023-07" db="EMBL/GenBank/DDBJ databases">
        <authorList>
            <person name="Stuckert A."/>
        </authorList>
    </citation>
    <scope>NUCLEOTIDE SEQUENCE</scope>
</reference>
<dbReference type="SUPFAM" id="SSF51905">
    <property type="entry name" value="FAD/NAD(P)-binding domain"/>
    <property type="match status" value="3"/>
</dbReference>
<evidence type="ECO:0000256" key="6">
    <source>
        <dbReference type="ARBA" id="ARBA00022827"/>
    </source>
</evidence>
<evidence type="ECO:0000256" key="12">
    <source>
        <dbReference type="ARBA" id="ARBA00045957"/>
    </source>
</evidence>
<evidence type="ECO:0000256" key="3">
    <source>
        <dbReference type="ARBA" id="ARBA00009183"/>
    </source>
</evidence>
<evidence type="ECO:0000256" key="2">
    <source>
        <dbReference type="ARBA" id="ARBA00004389"/>
    </source>
</evidence>
<keyword evidence="6 17" id="KW-0274">FAD</keyword>
<keyword evidence="19" id="KW-1185">Reference proteome</keyword>
<dbReference type="InterPro" id="IPR002253">
    <property type="entry name" value="Flavin_mOase_1"/>
</dbReference>
<evidence type="ECO:0000256" key="10">
    <source>
        <dbReference type="ARBA" id="ARBA00023033"/>
    </source>
</evidence>
<accession>A0ABN9LJ05</accession>
<dbReference type="InterPro" id="IPR036188">
    <property type="entry name" value="FAD/NAD-bd_sf"/>
</dbReference>
<comment type="function">
    <text evidence="12">Broad spectrum monooxygenase that catalyzes the oxygenation of a wide variety of nitrogen- and sulfur-containing compounds including xenobiotics. Catalyzes the S-oxygenation of hypotaurine to produce taurine, an organic osmolyte involved in cell volume regulation as well as a variety of cytoprotective and developmental processes. In vitro, catalyzes the N-oxygenation of trimethylamine (TMA) to produce trimethylamine N-oxide (TMAO) and could therefore participate to the detoxification of this compound that is generated by the action of gut microbiota from dietary precursors such as choline, choline containing compounds, betaine or L-carnitine.</text>
</comment>
<dbReference type="InterPro" id="IPR020946">
    <property type="entry name" value="Flavin_mOase-like"/>
</dbReference>
<dbReference type="Proteomes" id="UP001176940">
    <property type="component" value="Unassembled WGS sequence"/>
</dbReference>
<evidence type="ECO:0000256" key="13">
    <source>
        <dbReference type="ARBA" id="ARBA00047338"/>
    </source>
</evidence>
<evidence type="ECO:0000256" key="9">
    <source>
        <dbReference type="ARBA" id="ARBA00023002"/>
    </source>
</evidence>
<dbReference type="EC" id="1.-.-.-" evidence="17"/>
<evidence type="ECO:0000256" key="5">
    <source>
        <dbReference type="ARBA" id="ARBA00022692"/>
    </source>
</evidence>
<dbReference type="PRINTS" id="PR00370">
    <property type="entry name" value="FMOXYGENASE"/>
</dbReference>
<evidence type="ECO:0000256" key="15">
    <source>
        <dbReference type="ARBA" id="ARBA00048088"/>
    </source>
</evidence>
<evidence type="ECO:0000256" key="7">
    <source>
        <dbReference type="ARBA" id="ARBA00022857"/>
    </source>
</evidence>
<dbReference type="EMBL" id="CAUEEQ010020704">
    <property type="protein sequence ID" value="CAJ0943065.1"/>
    <property type="molecule type" value="Genomic_DNA"/>
</dbReference>
<keyword evidence="9 17" id="KW-0560">Oxidoreductase</keyword>
<keyword evidence="5" id="KW-0812">Transmembrane</keyword>
<dbReference type="Gene3D" id="3.50.50.60">
    <property type="entry name" value="FAD/NAD(P)-binding domain"/>
    <property type="match status" value="4"/>
</dbReference>
<comment type="caution">
    <text evidence="18">The sequence shown here is derived from an EMBL/GenBank/DDBJ whole genome shotgun (WGS) entry which is preliminary data.</text>
</comment>
<evidence type="ECO:0000256" key="8">
    <source>
        <dbReference type="ARBA" id="ARBA00022989"/>
    </source>
</evidence>
<comment type="subcellular location">
    <subcellularLocation>
        <location evidence="2">Endoplasmic reticulum membrane</location>
        <topology evidence="2">Single-pass membrane protein</topology>
    </subcellularLocation>
</comment>
<comment type="catalytic activity">
    <reaction evidence="15">
        <text>trimethylamine + NADPH + O2 = trimethylamine N-oxide + NADP(+) + H2O</text>
        <dbReference type="Rhea" id="RHEA:31979"/>
        <dbReference type="ChEBI" id="CHEBI:15377"/>
        <dbReference type="ChEBI" id="CHEBI:15379"/>
        <dbReference type="ChEBI" id="CHEBI:15724"/>
        <dbReference type="ChEBI" id="CHEBI:57783"/>
        <dbReference type="ChEBI" id="CHEBI:58349"/>
        <dbReference type="ChEBI" id="CHEBI:58389"/>
        <dbReference type="EC" id="1.14.13.148"/>
    </reaction>
    <physiologicalReaction direction="left-to-right" evidence="15">
        <dbReference type="Rhea" id="RHEA:31980"/>
    </physiologicalReaction>
</comment>
<keyword evidence="4 17" id="KW-0285">Flavoprotein</keyword>
<protein>
    <recommendedName>
        <fullName evidence="17">Flavin-containing monooxygenase</fullName>
        <ecNumber evidence="17">1.-.-.-</ecNumber>
    </recommendedName>
</protein>
<evidence type="ECO:0000256" key="14">
    <source>
        <dbReference type="ARBA" id="ARBA00048041"/>
    </source>
</evidence>